<organism evidence="5 6">
    <name type="scientific">Prymnesium parvum</name>
    <name type="common">Toxic golden alga</name>
    <dbReference type="NCBI Taxonomy" id="97485"/>
    <lineage>
        <taxon>Eukaryota</taxon>
        <taxon>Haptista</taxon>
        <taxon>Haptophyta</taxon>
        <taxon>Prymnesiophyceae</taxon>
        <taxon>Prymnesiales</taxon>
        <taxon>Prymnesiaceae</taxon>
        <taxon>Prymnesium</taxon>
    </lineage>
</organism>
<dbReference type="Proteomes" id="UP001515480">
    <property type="component" value="Unassembled WGS sequence"/>
</dbReference>
<dbReference type="PANTHER" id="PTHR24198">
    <property type="entry name" value="ANKYRIN REPEAT AND PROTEIN KINASE DOMAIN-CONTAINING PROTEIN"/>
    <property type="match status" value="1"/>
</dbReference>
<dbReference type="SUPFAM" id="SSF48403">
    <property type="entry name" value="Ankyrin repeat"/>
    <property type="match status" value="1"/>
</dbReference>
<dbReference type="InterPro" id="IPR036770">
    <property type="entry name" value="Ankyrin_rpt-contain_sf"/>
</dbReference>
<feature type="repeat" description="ANK" evidence="3">
    <location>
        <begin position="141"/>
        <end position="164"/>
    </location>
</feature>
<name>A0AB34IEU4_PRYPA</name>
<dbReference type="AlphaFoldDB" id="A0AB34IEU4"/>
<dbReference type="Gene3D" id="1.25.40.20">
    <property type="entry name" value="Ankyrin repeat-containing domain"/>
    <property type="match status" value="1"/>
</dbReference>
<proteinExistence type="predicted"/>
<evidence type="ECO:0000256" key="4">
    <source>
        <dbReference type="SAM" id="MobiDB-lite"/>
    </source>
</evidence>
<protein>
    <submittedName>
        <fullName evidence="5">Uncharacterized protein</fullName>
    </submittedName>
</protein>
<feature type="compositionally biased region" description="Gly residues" evidence="4">
    <location>
        <begin position="218"/>
        <end position="234"/>
    </location>
</feature>
<dbReference type="InterPro" id="IPR002110">
    <property type="entry name" value="Ankyrin_rpt"/>
</dbReference>
<dbReference type="PROSITE" id="PS50088">
    <property type="entry name" value="ANK_REPEAT"/>
    <property type="match status" value="1"/>
</dbReference>
<gene>
    <name evidence="5" type="ORF">AB1Y20_016264</name>
</gene>
<evidence type="ECO:0000313" key="6">
    <source>
        <dbReference type="Proteomes" id="UP001515480"/>
    </source>
</evidence>
<dbReference type="PANTHER" id="PTHR24198:SF165">
    <property type="entry name" value="ANKYRIN REPEAT-CONTAINING PROTEIN-RELATED"/>
    <property type="match status" value="1"/>
</dbReference>
<accession>A0AB34IEU4</accession>
<dbReference type="Pfam" id="PF12796">
    <property type="entry name" value="Ank_2"/>
    <property type="match status" value="1"/>
</dbReference>
<evidence type="ECO:0000256" key="1">
    <source>
        <dbReference type="ARBA" id="ARBA00022737"/>
    </source>
</evidence>
<sequence length="248" mass="25576">MGSLVAQFHRGVPLSSSAFIRQLREQPDLAREVDPSTGALPLHLACLNAAPHALIASLLSAFASAAATPAADGHLPLHGALSARCEDDTVDALLRAHPDAARAPLGQHTPLHLAAAHGASVSTVRRLLAAWPAAAAARDAEGNTPLHFAAASQADADVVRALLEACPAAARLRGHMKRLPLSLAFLFEAPPEAVKLLLEANPDALRDGCITADHQNHGKGGSEVGAGTPTGVGGRPQFNGHFSMKVEP</sequence>
<keyword evidence="1" id="KW-0677">Repeat</keyword>
<feature type="region of interest" description="Disordered" evidence="4">
    <location>
        <begin position="215"/>
        <end position="248"/>
    </location>
</feature>
<evidence type="ECO:0000313" key="5">
    <source>
        <dbReference type="EMBL" id="KAL1496302.1"/>
    </source>
</evidence>
<dbReference type="SMART" id="SM00248">
    <property type="entry name" value="ANK"/>
    <property type="match status" value="5"/>
</dbReference>
<dbReference type="PROSITE" id="PS50297">
    <property type="entry name" value="ANK_REP_REGION"/>
    <property type="match status" value="1"/>
</dbReference>
<comment type="caution">
    <text evidence="5">The sequence shown here is derived from an EMBL/GenBank/DDBJ whole genome shotgun (WGS) entry which is preliminary data.</text>
</comment>
<keyword evidence="2 3" id="KW-0040">ANK repeat</keyword>
<evidence type="ECO:0000256" key="3">
    <source>
        <dbReference type="PROSITE-ProRule" id="PRU00023"/>
    </source>
</evidence>
<reference evidence="5 6" key="1">
    <citation type="journal article" date="2024" name="Science">
        <title>Giant polyketide synthase enzymes in the biosynthesis of giant marine polyether toxins.</title>
        <authorList>
            <person name="Fallon T.R."/>
            <person name="Shende V.V."/>
            <person name="Wierzbicki I.H."/>
            <person name="Pendleton A.L."/>
            <person name="Watervoot N.F."/>
            <person name="Auber R.P."/>
            <person name="Gonzalez D.J."/>
            <person name="Wisecaver J.H."/>
            <person name="Moore B.S."/>
        </authorList>
    </citation>
    <scope>NUCLEOTIDE SEQUENCE [LARGE SCALE GENOMIC DNA]</scope>
    <source>
        <strain evidence="5 6">12B1</strain>
    </source>
</reference>
<dbReference type="EMBL" id="JBGBPQ010000029">
    <property type="protein sequence ID" value="KAL1496302.1"/>
    <property type="molecule type" value="Genomic_DNA"/>
</dbReference>
<evidence type="ECO:0000256" key="2">
    <source>
        <dbReference type="ARBA" id="ARBA00023043"/>
    </source>
</evidence>
<keyword evidence="6" id="KW-1185">Reference proteome</keyword>